<dbReference type="NCBIfam" id="NF002010">
    <property type="entry name" value="PRK00811.1"/>
    <property type="match status" value="1"/>
</dbReference>
<feature type="binding site" evidence="5">
    <location>
        <position position="35"/>
    </location>
    <ligand>
        <name>S-methyl-5'-thioadenosine</name>
        <dbReference type="ChEBI" id="CHEBI:17509"/>
    </ligand>
</feature>
<feature type="binding site" evidence="5">
    <location>
        <position position="110"/>
    </location>
    <ligand>
        <name>S-methyl-5'-thioadenosine</name>
        <dbReference type="ChEBI" id="CHEBI:17509"/>
    </ligand>
</feature>
<dbReference type="InterPro" id="IPR030373">
    <property type="entry name" value="PABS_CS"/>
</dbReference>
<evidence type="ECO:0000256" key="1">
    <source>
        <dbReference type="ARBA" id="ARBA00007867"/>
    </source>
</evidence>
<keyword evidence="4 5" id="KW-0620">Polyamine biosynthesis</keyword>
<gene>
    <name evidence="5" type="primary">speE</name>
    <name evidence="8" type="ORF">C7443_102536</name>
</gene>
<organism evidence="8 9">
    <name type="scientific">Plasticicumulans acidivorans</name>
    <dbReference type="NCBI Taxonomy" id="886464"/>
    <lineage>
        <taxon>Bacteria</taxon>
        <taxon>Pseudomonadati</taxon>
        <taxon>Pseudomonadota</taxon>
        <taxon>Gammaproteobacteria</taxon>
        <taxon>Candidatus Competibacteraceae</taxon>
        <taxon>Plasticicumulans</taxon>
    </lineage>
</organism>
<dbReference type="Proteomes" id="UP000246569">
    <property type="component" value="Unassembled WGS sequence"/>
</dbReference>
<dbReference type="Pfam" id="PF17284">
    <property type="entry name" value="Spermine_synt_N"/>
    <property type="match status" value="1"/>
</dbReference>
<dbReference type="InterPro" id="IPR030374">
    <property type="entry name" value="PABS"/>
</dbReference>
<reference evidence="8 9" key="1">
    <citation type="submission" date="2018-05" db="EMBL/GenBank/DDBJ databases">
        <title>Genomic Encyclopedia of Type Strains, Phase IV (KMG-IV): sequencing the most valuable type-strain genomes for metagenomic binning, comparative biology and taxonomic classification.</title>
        <authorList>
            <person name="Goeker M."/>
        </authorList>
    </citation>
    <scope>NUCLEOTIDE SEQUENCE [LARGE SCALE GENOMIC DNA]</scope>
    <source>
        <strain evidence="8 9">DSM 23606</strain>
    </source>
</reference>
<comment type="function">
    <text evidence="5">Catalyzes the irreversible transfer of a propylamine group from the amino donor S-adenosylmethioninamine (decarboxy-AdoMet) to putrescine (1,4-diaminobutane) to yield spermidine.</text>
</comment>
<dbReference type="RefSeq" id="WP_110017503.1">
    <property type="nucleotide sequence ID" value="NZ_QGTJ01000002.1"/>
</dbReference>
<feature type="active site" description="Proton acceptor" evidence="5 6">
    <location>
        <position position="160"/>
    </location>
</feature>
<evidence type="ECO:0000313" key="8">
    <source>
        <dbReference type="EMBL" id="PWV64882.1"/>
    </source>
</evidence>
<feature type="binding site" evidence="5">
    <location>
        <begin position="160"/>
        <end position="163"/>
    </location>
    <ligand>
        <name>spermidine</name>
        <dbReference type="ChEBI" id="CHEBI:57834"/>
    </ligand>
</feature>
<dbReference type="OrthoDB" id="9793120at2"/>
<evidence type="ECO:0000256" key="3">
    <source>
        <dbReference type="ARBA" id="ARBA00023066"/>
    </source>
</evidence>
<proteinExistence type="inferred from homology"/>
<feature type="binding site" evidence="5">
    <location>
        <position position="167"/>
    </location>
    <ligand>
        <name>S-methyl-5'-thioadenosine</name>
        <dbReference type="ChEBI" id="CHEBI:17509"/>
    </ligand>
</feature>
<dbReference type="PANTHER" id="PTHR11558:SF11">
    <property type="entry name" value="SPERMIDINE SYNTHASE"/>
    <property type="match status" value="1"/>
</dbReference>
<evidence type="ECO:0000313" key="9">
    <source>
        <dbReference type="Proteomes" id="UP000246569"/>
    </source>
</evidence>
<dbReference type="PANTHER" id="PTHR11558">
    <property type="entry name" value="SPERMIDINE/SPERMINE SYNTHASE"/>
    <property type="match status" value="1"/>
</dbReference>
<comment type="pathway">
    <text evidence="5">Amine and polyamine biosynthesis; spermidine biosynthesis; spermidine from putrescine: step 1/1.</text>
</comment>
<comment type="catalytic activity">
    <reaction evidence="5">
        <text>S-adenosyl 3-(methylsulfanyl)propylamine + putrescine = S-methyl-5'-thioadenosine + spermidine + H(+)</text>
        <dbReference type="Rhea" id="RHEA:12721"/>
        <dbReference type="ChEBI" id="CHEBI:15378"/>
        <dbReference type="ChEBI" id="CHEBI:17509"/>
        <dbReference type="ChEBI" id="CHEBI:57443"/>
        <dbReference type="ChEBI" id="CHEBI:57834"/>
        <dbReference type="ChEBI" id="CHEBI:326268"/>
        <dbReference type="EC" id="2.5.1.16"/>
    </reaction>
</comment>
<evidence type="ECO:0000256" key="2">
    <source>
        <dbReference type="ARBA" id="ARBA00022679"/>
    </source>
</evidence>
<comment type="subunit">
    <text evidence="5">Homodimer or homotetramer.</text>
</comment>
<dbReference type="EMBL" id="QGTJ01000002">
    <property type="protein sequence ID" value="PWV64882.1"/>
    <property type="molecule type" value="Genomic_DNA"/>
</dbReference>
<evidence type="ECO:0000259" key="7">
    <source>
        <dbReference type="PROSITE" id="PS51006"/>
    </source>
</evidence>
<evidence type="ECO:0000256" key="4">
    <source>
        <dbReference type="ARBA" id="ARBA00023115"/>
    </source>
</evidence>
<comment type="caution">
    <text evidence="8">The sequence shown here is derived from an EMBL/GenBank/DDBJ whole genome shotgun (WGS) entry which is preliminary data.</text>
</comment>
<dbReference type="InterPro" id="IPR037163">
    <property type="entry name" value="Spermidine_synt_N_sf"/>
</dbReference>
<name>A0A317MZZ5_9GAMM</name>
<dbReference type="PROSITE" id="PS01330">
    <property type="entry name" value="PABS_1"/>
    <property type="match status" value="1"/>
</dbReference>
<keyword evidence="9" id="KW-1185">Reference proteome</keyword>
<dbReference type="InterPro" id="IPR001045">
    <property type="entry name" value="Spermi_synthase"/>
</dbReference>
<dbReference type="EC" id="2.5.1.16" evidence="5"/>
<evidence type="ECO:0000256" key="5">
    <source>
        <dbReference type="HAMAP-Rule" id="MF_00198"/>
    </source>
</evidence>
<dbReference type="Gene3D" id="2.30.140.10">
    <property type="entry name" value="Spermidine synthase, tetramerisation domain"/>
    <property type="match status" value="1"/>
</dbReference>
<dbReference type="AlphaFoldDB" id="A0A317MZZ5"/>
<dbReference type="Gene3D" id="3.40.50.150">
    <property type="entry name" value="Vaccinia Virus protein VP39"/>
    <property type="match status" value="1"/>
</dbReference>
<comment type="similarity">
    <text evidence="1 5">Belongs to the spermidine/spermine synthase family.</text>
</comment>
<evidence type="ECO:0000256" key="6">
    <source>
        <dbReference type="PROSITE-ProRule" id="PRU00354"/>
    </source>
</evidence>
<accession>A0A317MZZ5</accession>
<dbReference type="GO" id="GO:0005829">
    <property type="term" value="C:cytosol"/>
    <property type="evidence" value="ECO:0007669"/>
    <property type="project" value="TreeGrafter"/>
</dbReference>
<feature type="domain" description="PABS" evidence="7">
    <location>
        <begin position="5"/>
        <end position="242"/>
    </location>
</feature>
<dbReference type="PROSITE" id="PS51006">
    <property type="entry name" value="PABS_2"/>
    <property type="match status" value="1"/>
</dbReference>
<dbReference type="GO" id="GO:0004766">
    <property type="term" value="F:spermidine synthase activity"/>
    <property type="evidence" value="ECO:0007669"/>
    <property type="project" value="UniProtKB-UniRule"/>
</dbReference>
<dbReference type="InterPro" id="IPR029063">
    <property type="entry name" value="SAM-dependent_MTases_sf"/>
</dbReference>
<dbReference type="InterPro" id="IPR035246">
    <property type="entry name" value="Spermidine_synt_N"/>
</dbReference>
<dbReference type="HAMAP" id="MF_00198">
    <property type="entry name" value="Spermidine_synth"/>
    <property type="match status" value="1"/>
</dbReference>
<feature type="binding site" evidence="5">
    <location>
        <begin position="141"/>
        <end position="142"/>
    </location>
    <ligand>
        <name>S-methyl-5'-thioadenosine</name>
        <dbReference type="ChEBI" id="CHEBI:17509"/>
    </ligand>
</feature>
<dbReference type="SUPFAM" id="SSF53335">
    <property type="entry name" value="S-adenosyl-L-methionine-dependent methyltransferases"/>
    <property type="match status" value="1"/>
</dbReference>
<dbReference type="Pfam" id="PF01564">
    <property type="entry name" value="Spermine_synth"/>
    <property type="match status" value="1"/>
</dbReference>
<dbReference type="UniPathway" id="UPA00248">
    <property type="reaction ID" value="UER00314"/>
</dbReference>
<dbReference type="GO" id="GO:0008295">
    <property type="term" value="P:spermidine biosynthetic process"/>
    <property type="evidence" value="ECO:0007669"/>
    <property type="project" value="UniProtKB-UniRule"/>
</dbReference>
<sequence>MALDSSWFSDVFEDAPSAFSLKVTSKLHEEQSPFQKIEVYQTRGWGRMLAIDGIIMLTERENFLYHEMLAHPALYAHPQPRRVLIIGGGDCGTLHEVLKHPGVERVVQCDIDEAVTRAAVQFFPALTESNADARAELVFEDGVKYVEDSADGSWDLVIVDSTDPFGPSTGLFAEPFLRQVVRVLAADGLYVQQSESPMFQLEDCIVPMHRNLRAAGFAEATELHFPQPVYQSGWWSAAFAAKRAGGTHAFDAARESAQPFVTDYYNADIHRAALAQPNFVRRALAAVWG</sequence>
<protein>
    <recommendedName>
        <fullName evidence="5">Polyamine aminopropyltransferase</fullName>
    </recommendedName>
    <alternativeName>
        <fullName evidence="5">Putrescine aminopropyltransferase</fullName>
        <shortName evidence="5">PAPT</shortName>
    </alternativeName>
    <alternativeName>
        <fullName evidence="5">Spermidine synthase</fullName>
        <shortName evidence="5">SPDS</shortName>
        <shortName evidence="5">SPDSY</shortName>
        <ecNumber evidence="5">2.5.1.16</ecNumber>
    </alternativeName>
</protein>
<keyword evidence="2 5" id="KW-0808">Transferase</keyword>
<keyword evidence="3 5" id="KW-0745">Spermidine biosynthesis</keyword>
<dbReference type="CDD" id="cd02440">
    <property type="entry name" value="AdoMet_MTases"/>
    <property type="match status" value="1"/>
</dbReference>
<feature type="binding site" evidence="5">
    <location>
        <position position="66"/>
    </location>
    <ligand>
        <name>spermidine</name>
        <dbReference type="ChEBI" id="CHEBI:57834"/>
    </ligand>
</feature>
<feature type="binding site" evidence="5">
    <location>
        <position position="90"/>
    </location>
    <ligand>
        <name>spermidine</name>
        <dbReference type="ChEBI" id="CHEBI:57834"/>
    </ligand>
</feature>